<gene>
    <name evidence="1" type="ORF">FC794_13025</name>
</gene>
<name>A0A6B4G1B2_CLOBO</name>
<dbReference type="Proteomes" id="UP000478995">
    <property type="component" value="Unassembled WGS sequence"/>
</dbReference>
<reference evidence="1 2" key="1">
    <citation type="submission" date="2019-04" db="EMBL/GenBank/DDBJ databases">
        <title>Genome sequencing of Clostridium botulinum Groups I-IV and Clostridium butyricum.</title>
        <authorList>
            <person name="Brunt J."/>
            <person name="Van Vliet A.H.M."/>
            <person name="Stringer S.C."/>
            <person name="Carter A.T."/>
            <person name="Peck M.W."/>
        </authorList>
    </citation>
    <scope>NUCLEOTIDE SEQUENCE [LARGE SCALE GENOMIC DNA]</scope>
    <source>
        <strain evidence="1 2">IFR 18/037</strain>
    </source>
</reference>
<organism evidence="1 2">
    <name type="scientific">Clostridium botulinum</name>
    <dbReference type="NCBI Taxonomy" id="1491"/>
    <lineage>
        <taxon>Bacteria</taxon>
        <taxon>Bacillati</taxon>
        <taxon>Bacillota</taxon>
        <taxon>Clostridia</taxon>
        <taxon>Eubacteriales</taxon>
        <taxon>Clostridiaceae</taxon>
        <taxon>Clostridium</taxon>
    </lineage>
</organism>
<comment type="caution">
    <text evidence="1">The sequence shown here is derived from an EMBL/GenBank/DDBJ whole genome shotgun (WGS) entry which is preliminary data.</text>
</comment>
<dbReference type="AlphaFoldDB" id="A0A6B4G1B2"/>
<dbReference type="RefSeq" id="WP_061315934.1">
    <property type="nucleotide sequence ID" value="NZ_CP022395.1"/>
</dbReference>
<evidence type="ECO:0000313" key="2">
    <source>
        <dbReference type="Proteomes" id="UP000478995"/>
    </source>
</evidence>
<evidence type="ECO:0000313" key="1">
    <source>
        <dbReference type="EMBL" id="NFG17693.1"/>
    </source>
</evidence>
<proteinExistence type="predicted"/>
<dbReference type="EMBL" id="SWOY01000004">
    <property type="protein sequence ID" value="NFG17693.1"/>
    <property type="molecule type" value="Genomic_DNA"/>
</dbReference>
<sequence>MEKETILTIPPFIPKYDSEKKYGYEGKKGENLEKLLYETSHGYCMYCYSKIDIDSKKIGHLEHSVEKKHITKLKECTPNIGLACPKCNLSFKKIGDTIDIFTDSQKEKFVEHICDQEKCNKECKEYRDLKKIYLKRRNIILQPLGLKINKKQYLIQYNLLKLEFEPSSAIDYSEKQKTFIKNHIDKFNLNDSEYRTKELLKFCEDVINGDIYLRRKKYNNYIVDIFMDKIEGMNQNNRLKFCKLIYIIGKMRRII</sequence>
<protein>
    <submittedName>
        <fullName evidence="1">Uncharacterized protein</fullName>
    </submittedName>
</protein>
<accession>A0A6B4G1B2</accession>